<feature type="transmembrane region" description="Helical" evidence="6">
    <location>
        <begin position="223"/>
        <end position="245"/>
    </location>
</feature>
<evidence type="ECO:0000256" key="4">
    <source>
        <dbReference type="ARBA" id="ARBA00022989"/>
    </source>
</evidence>
<feature type="transmembrane region" description="Helical" evidence="6">
    <location>
        <begin position="12"/>
        <end position="36"/>
    </location>
</feature>
<dbReference type="EMBL" id="RZIJ01000046">
    <property type="protein sequence ID" value="RUQ61399.1"/>
    <property type="molecule type" value="Genomic_DNA"/>
</dbReference>
<keyword evidence="3 6" id="KW-0812">Transmembrane</keyword>
<dbReference type="InterPro" id="IPR011701">
    <property type="entry name" value="MFS"/>
</dbReference>
<dbReference type="AlphaFoldDB" id="A0A3S0X6R6"/>
<dbReference type="GO" id="GO:0005886">
    <property type="term" value="C:plasma membrane"/>
    <property type="evidence" value="ECO:0007669"/>
    <property type="project" value="UniProtKB-SubCell"/>
</dbReference>
<evidence type="ECO:0000313" key="7">
    <source>
        <dbReference type="EMBL" id="RUQ61399.1"/>
    </source>
</evidence>
<keyword evidence="4 6" id="KW-1133">Transmembrane helix</keyword>
<dbReference type="Proteomes" id="UP000280346">
    <property type="component" value="Unassembled WGS sequence"/>
</dbReference>
<reference evidence="7 8" key="1">
    <citation type="submission" date="2018-12" db="EMBL/GenBank/DDBJ databases">
        <authorList>
            <person name="Yang Y."/>
        </authorList>
    </citation>
    <scope>NUCLEOTIDE SEQUENCE [LARGE SCALE GENOMIC DNA]</scope>
    <source>
        <strain evidence="7 8">GSF71</strain>
    </source>
</reference>
<feature type="transmembrane region" description="Helical" evidence="6">
    <location>
        <begin position="376"/>
        <end position="394"/>
    </location>
</feature>
<organism evidence="7 8">
    <name type="scientific">Azospirillum doebereinerae</name>
    <dbReference type="NCBI Taxonomy" id="92933"/>
    <lineage>
        <taxon>Bacteria</taxon>
        <taxon>Pseudomonadati</taxon>
        <taxon>Pseudomonadota</taxon>
        <taxon>Alphaproteobacteria</taxon>
        <taxon>Rhodospirillales</taxon>
        <taxon>Azospirillaceae</taxon>
        <taxon>Azospirillum</taxon>
    </lineage>
</organism>
<feature type="transmembrane region" description="Helical" evidence="6">
    <location>
        <begin position="75"/>
        <end position="96"/>
    </location>
</feature>
<accession>A0A3S0X6R6</accession>
<dbReference type="SUPFAM" id="SSF103473">
    <property type="entry name" value="MFS general substrate transporter"/>
    <property type="match status" value="1"/>
</dbReference>
<dbReference type="PANTHER" id="PTHR23513">
    <property type="entry name" value="INTEGRAL MEMBRANE EFFLUX PROTEIN-RELATED"/>
    <property type="match status" value="1"/>
</dbReference>
<sequence>MKDDGGWRVRFYTILGGQALSLIGSALTQFVLIWWITDTTGSITALTAAGMAALLPQAVLGPLGGIFADRYSRRLLMITADGVSALCMLVLIALFLTDRIELWHALVMMAIRSAMQGFQEPAMVASTPMLVPGGFLVRAVGLEQSVHSLTLVAAAPLGALAIAVMPLGWALAIDVVTAVLGIAPLLLFRIPQAFAPDGGKAGLWWEFREGVEVVWGTPGLRQLFLLLGGVVLAFMPVFTLVPLLVKEHFGGDTVQLALMESLSGIGMGAGGLLVVVLAPRRRMPWILCGFAVSCGAMALTALAPRGLFGVAVAWWVVSGLAFVVADAPLTTVLQTIVPNHLLGRVMSLMNTVMGLAAPVGLGLLTPLGELFGVRGMFIVAGMFGVAISVSGFLSRPLMALDRHRLETDQECQANLPIK</sequence>
<comment type="caution">
    <text evidence="7">The sequence shown here is derived from an EMBL/GenBank/DDBJ whole genome shotgun (WGS) entry which is preliminary data.</text>
</comment>
<feature type="transmembrane region" description="Helical" evidence="6">
    <location>
        <begin position="341"/>
        <end position="364"/>
    </location>
</feature>
<dbReference type="Gene3D" id="1.20.1250.20">
    <property type="entry name" value="MFS general substrate transporter like domains"/>
    <property type="match status" value="1"/>
</dbReference>
<evidence type="ECO:0000256" key="2">
    <source>
        <dbReference type="ARBA" id="ARBA00022475"/>
    </source>
</evidence>
<evidence type="ECO:0000256" key="3">
    <source>
        <dbReference type="ARBA" id="ARBA00022692"/>
    </source>
</evidence>
<dbReference type="OrthoDB" id="5494559at2"/>
<dbReference type="GO" id="GO:0022857">
    <property type="term" value="F:transmembrane transporter activity"/>
    <property type="evidence" value="ECO:0007669"/>
    <property type="project" value="InterPro"/>
</dbReference>
<proteinExistence type="predicted"/>
<dbReference type="PANTHER" id="PTHR23513:SF6">
    <property type="entry name" value="MAJOR FACILITATOR SUPERFAMILY ASSOCIATED DOMAIN-CONTAINING PROTEIN"/>
    <property type="match status" value="1"/>
</dbReference>
<keyword evidence="8" id="KW-1185">Reference proteome</keyword>
<feature type="transmembrane region" description="Helical" evidence="6">
    <location>
        <begin position="257"/>
        <end position="278"/>
    </location>
</feature>
<dbReference type="InterPro" id="IPR036259">
    <property type="entry name" value="MFS_trans_sf"/>
</dbReference>
<evidence type="ECO:0000256" key="6">
    <source>
        <dbReference type="SAM" id="Phobius"/>
    </source>
</evidence>
<keyword evidence="5 6" id="KW-0472">Membrane</keyword>
<feature type="transmembrane region" description="Helical" evidence="6">
    <location>
        <begin position="148"/>
        <end position="165"/>
    </location>
</feature>
<protein>
    <submittedName>
        <fullName evidence="7">MFS transporter</fullName>
    </submittedName>
</protein>
<feature type="transmembrane region" description="Helical" evidence="6">
    <location>
        <begin position="42"/>
        <end position="63"/>
    </location>
</feature>
<keyword evidence="2" id="KW-1003">Cell membrane</keyword>
<evidence type="ECO:0000256" key="5">
    <source>
        <dbReference type="ARBA" id="ARBA00023136"/>
    </source>
</evidence>
<name>A0A3S0X6R6_9PROT</name>
<gene>
    <name evidence="7" type="ORF">EJ913_29885</name>
</gene>
<dbReference type="CDD" id="cd06173">
    <property type="entry name" value="MFS_MefA_like"/>
    <property type="match status" value="1"/>
</dbReference>
<evidence type="ECO:0000256" key="1">
    <source>
        <dbReference type="ARBA" id="ARBA00004651"/>
    </source>
</evidence>
<feature type="transmembrane region" description="Helical" evidence="6">
    <location>
        <begin position="308"/>
        <end position="329"/>
    </location>
</feature>
<feature type="transmembrane region" description="Helical" evidence="6">
    <location>
        <begin position="285"/>
        <end position="302"/>
    </location>
</feature>
<comment type="subcellular location">
    <subcellularLocation>
        <location evidence="1">Cell membrane</location>
        <topology evidence="1">Multi-pass membrane protein</topology>
    </subcellularLocation>
</comment>
<evidence type="ECO:0000313" key="8">
    <source>
        <dbReference type="Proteomes" id="UP000280346"/>
    </source>
</evidence>
<dbReference type="Pfam" id="PF07690">
    <property type="entry name" value="MFS_1"/>
    <property type="match status" value="1"/>
</dbReference>